<accession>A0ABN7YKB5</accession>
<dbReference type="RefSeq" id="WP_224079894.1">
    <property type="nucleotide sequence ID" value="NZ_CAJZAI010000004.1"/>
</dbReference>
<organism evidence="1 2">
    <name type="scientific">Cupriavidus laharis</name>
    <dbReference type="NCBI Taxonomy" id="151654"/>
    <lineage>
        <taxon>Bacteria</taxon>
        <taxon>Pseudomonadati</taxon>
        <taxon>Pseudomonadota</taxon>
        <taxon>Betaproteobacteria</taxon>
        <taxon>Burkholderiales</taxon>
        <taxon>Burkholderiaceae</taxon>
        <taxon>Cupriavidus</taxon>
    </lineage>
</organism>
<comment type="caution">
    <text evidence="1">The sequence shown here is derived from an EMBL/GenBank/DDBJ whole genome shotgun (WGS) entry which is preliminary data.</text>
</comment>
<proteinExistence type="predicted"/>
<keyword evidence="2" id="KW-1185">Reference proteome</keyword>
<evidence type="ECO:0000313" key="2">
    <source>
        <dbReference type="Proteomes" id="UP000727654"/>
    </source>
</evidence>
<dbReference type="EMBL" id="CAJZAI010000004">
    <property type="protein sequence ID" value="CAG9172616.1"/>
    <property type="molecule type" value="Genomic_DNA"/>
</dbReference>
<gene>
    <name evidence="1" type="ORF">LMG23992_02281</name>
</gene>
<sequence length="145" mass="17029">MITDIECRSEVGPDLDRAILKPYWSEYFSFASDAPDLHARSENALRAEIDRARVMVSPYLDAQQAVSRILTAFGSTHNFHRQFNERFASRPSQVLGMQLYELVARDDEWWIYFPTQHAGHVFPHATYFIRRADSRYISLMRRNSR</sequence>
<name>A0ABN7YKB5_9BURK</name>
<evidence type="ECO:0000313" key="1">
    <source>
        <dbReference type="EMBL" id="CAG9172616.1"/>
    </source>
</evidence>
<dbReference type="Proteomes" id="UP000727654">
    <property type="component" value="Unassembled WGS sequence"/>
</dbReference>
<protein>
    <submittedName>
        <fullName evidence="1">Uncharacterized protein</fullName>
    </submittedName>
</protein>
<reference evidence="1 2" key="1">
    <citation type="submission" date="2021-08" db="EMBL/GenBank/DDBJ databases">
        <authorList>
            <person name="Peeters C."/>
        </authorList>
    </citation>
    <scope>NUCLEOTIDE SEQUENCE [LARGE SCALE GENOMIC DNA]</scope>
    <source>
        <strain evidence="1 2">LMG 23992</strain>
    </source>
</reference>